<evidence type="ECO:0000256" key="3">
    <source>
        <dbReference type="ARBA" id="ARBA00022764"/>
    </source>
</evidence>
<comment type="subcellular location">
    <subcellularLocation>
        <location evidence="7">Periplasm</location>
    </subcellularLocation>
    <text evidence="7">Is capable of associating with the outer membrane.</text>
</comment>
<dbReference type="EMBL" id="QUNR01000001">
    <property type="protein sequence ID" value="REH40353.1"/>
    <property type="molecule type" value="Genomic_DNA"/>
</dbReference>
<sequence length="461" mass="51508" precursor="true">MRRTLLALTCLTPLLTGVTHAATPVDQVAVIVNDGVILKSDVEARISDLRFQAQQRGGAVPADQQLFNTAREQLIMENLQLQLATRNGIRPDDNAVNAAIANLAKQNNLSLDAFRAQLDSTPGTSFAYLRNAIAREQVIERMRQRRMNDRISISEADINQFMATPAGVELNRQLDVQLDKAPAKAPEPQAPVLEYLLTQVLVPVEEGTNAAEQIRLADIAQQLLRLQMQNMSPEQAIDSFKGKAPEAAIEPLGWRGEAQVPDLLLAPLERQLAGGEPELTRSPRGWHLLWLLDRREKRSPENLLPPPPPVPTTVVKQREVRHILMRPNDLQSSEDIREAMNVMYKKLKNGADFSELARLKSQDPGSAVKGGELGWVSPGDMVPEFDRMIGLTPIGGLSQPFQSSFGWHILRVDGEREKDMRETVLRDRAKQILFARAYDEELGAWLRELRAEAYVDFRGGR</sequence>
<dbReference type="EC" id="5.2.1.8" evidence="7"/>
<organism evidence="9 10">
    <name type="scientific">Paraperlucidibaca baekdonensis</name>
    <dbReference type="NCBI Taxonomy" id="748120"/>
    <lineage>
        <taxon>Bacteria</taxon>
        <taxon>Pseudomonadati</taxon>
        <taxon>Pseudomonadota</taxon>
        <taxon>Gammaproteobacteria</taxon>
        <taxon>Moraxellales</taxon>
        <taxon>Moraxellaceae</taxon>
        <taxon>Paraperlucidibaca</taxon>
    </lineage>
</organism>
<keyword evidence="5 7" id="KW-0143">Chaperone</keyword>
<dbReference type="InterPro" id="IPR050280">
    <property type="entry name" value="OMP_Chaperone_SurA"/>
</dbReference>
<dbReference type="PROSITE" id="PS01096">
    <property type="entry name" value="PPIC_PPIASE_1"/>
    <property type="match status" value="1"/>
</dbReference>
<keyword evidence="3 7" id="KW-0574">Periplasm</keyword>
<dbReference type="GO" id="GO:0003755">
    <property type="term" value="F:peptidyl-prolyl cis-trans isomerase activity"/>
    <property type="evidence" value="ECO:0007669"/>
    <property type="project" value="UniProtKB-UniRule"/>
</dbReference>
<protein>
    <recommendedName>
        <fullName evidence="7">Chaperone SurA</fullName>
    </recommendedName>
    <alternativeName>
        <fullName evidence="7">Peptidyl-prolyl cis-trans isomerase SurA</fullName>
        <shortName evidence="7">PPIase SurA</shortName>
        <ecNumber evidence="7">5.2.1.8</ecNumber>
    </alternativeName>
    <alternativeName>
        <fullName evidence="7">Rotamase SurA</fullName>
    </alternativeName>
</protein>
<dbReference type="HAMAP" id="MF_01183">
    <property type="entry name" value="Chaperone_SurA"/>
    <property type="match status" value="1"/>
</dbReference>
<dbReference type="InterPro" id="IPR023034">
    <property type="entry name" value="PPIase_SurA"/>
</dbReference>
<dbReference type="SUPFAM" id="SSF109998">
    <property type="entry name" value="Triger factor/SurA peptide-binding domain-like"/>
    <property type="match status" value="1"/>
</dbReference>
<accession>A0A3E0H9P7</accession>
<dbReference type="InterPro" id="IPR023058">
    <property type="entry name" value="PPIase_PpiC_CS"/>
</dbReference>
<dbReference type="PANTHER" id="PTHR47637:SF1">
    <property type="entry name" value="CHAPERONE SURA"/>
    <property type="match status" value="1"/>
</dbReference>
<dbReference type="PANTHER" id="PTHR47637">
    <property type="entry name" value="CHAPERONE SURA"/>
    <property type="match status" value="1"/>
</dbReference>
<dbReference type="GO" id="GO:0050821">
    <property type="term" value="P:protein stabilization"/>
    <property type="evidence" value="ECO:0007669"/>
    <property type="project" value="InterPro"/>
</dbReference>
<feature type="domain" description="PpiC" evidence="8">
    <location>
        <begin position="315"/>
        <end position="414"/>
    </location>
</feature>
<feature type="signal peptide" evidence="7">
    <location>
        <begin position="1"/>
        <end position="21"/>
    </location>
</feature>
<dbReference type="InterPro" id="IPR046357">
    <property type="entry name" value="PPIase_dom_sf"/>
</dbReference>
<dbReference type="InterPro" id="IPR000297">
    <property type="entry name" value="PPIase_PpiC"/>
</dbReference>
<evidence type="ECO:0000256" key="1">
    <source>
        <dbReference type="ARBA" id="ARBA00022729"/>
    </source>
</evidence>
<evidence type="ECO:0000256" key="5">
    <source>
        <dbReference type="ARBA" id="ARBA00023186"/>
    </source>
</evidence>
<comment type="catalytic activity">
    <reaction evidence="7">
        <text>[protein]-peptidylproline (omega=180) = [protein]-peptidylproline (omega=0)</text>
        <dbReference type="Rhea" id="RHEA:16237"/>
        <dbReference type="Rhea" id="RHEA-COMP:10747"/>
        <dbReference type="Rhea" id="RHEA-COMP:10748"/>
        <dbReference type="ChEBI" id="CHEBI:83833"/>
        <dbReference type="ChEBI" id="CHEBI:83834"/>
        <dbReference type="EC" id="5.2.1.8"/>
    </reaction>
</comment>
<evidence type="ECO:0000313" key="10">
    <source>
        <dbReference type="Proteomes" id="UP000256774"/>
    </source>
</evidence>
<dbReference type="GO" id="GO:0043165">
    <property type="term" value="P:Gram-negative-bacterium-type cell outer membrane assembly"/>
    <property type="evidence" value="ECO:0007669"/>
    <property type="project" value="InterPro"/>
</dbReference>
<comment type="domain">
    <text evidence="7">The PPIase activity resides only in the second parvulin domain. The N-terminal region and the C-terminal tail are necessary and sufficient for the chaperone activity of SurA. The PPIase activity is dispensable for SurA to function as a chaperone. The N-terminal region and the C-terminal tail are also required for porin recognition.</text>
</comment>
<dbReference type="PROSITE" id="PS50198">
    <property type="entry name" value="PPIC_PPIASE_2"/>
    <property type="match status" value="1"/>
</dbReference>
<keyword evidence="1 7" id="KW-0732">Signal</keyword>
<dbReference type="RefSeq" id="WP_116207395.1">
    <property type="nucleotide sequence ID" value="NZ_QUNR01000001.1"/>
</dbReference>
<keyword evidence="2 7" id="KW-0677">Repeat</keyword>
<proteinExistence type="inferred from homology"/>
<keyword evidence="4 7" id="KW-0697">Rotamase</keyword>
<evidence type="ECO:0000256" key="4">
    <source>
        <dbReference type="ARBA" id="ARBA00023110"/>
    </source>
</evidence>
<name>A0A3E0H9P7_9GAMM</name>
<evidence type="ECO:0000313" key="9">
    <source>
        <dbReference type="EMBL" id="REH40353.1"/>
    </source>
</evidence>
<dbReference type="AlphaFoldDB" id="A0A3E0H9P7"/>
<dbReference type="SUPFAM" id="SSF54534">
    <property type="entry name" value="FKBP-like"/>
    <property type="match status" value="1"/>
</dbReference>
<comment type="function">
    <text evidence="7">Chaperone involved in the correct folding and assembly of outer membrane proteins. Recognizes specific patterns of aromatic residues and the orientation of their side chains, which are found more frequently in integral outer membrane proteins. May act in both early periplasmic and late outer membrane-associated steps of protein maturation.</text>
</comment>
<dbReference type="Proteomes" id="UP000256774">
    <property type="component" value="Unassembled WGS sequence"/>
</dbReference>
<evidence type="ECO:0000256" key="2">
    <source>
        <dbReference type="ARBA" id="ARBA00022737"/>
    </source>
</evidence>
<comment type="caution">
    <text evidence="9">The sequence shown here is derived from an EMBL/GenBank/DDBJ whole genome shotgun (WGS) entry which is preliminary data.</text>
</comment>
<feature type="chain" id="PRO_5017840566" description="Chaperone SurA" evidence="7">
    <location>
        <begin position="22"/>
        <end position="461"/>
    </location>
</feature>
<gene>
    <name evidence="7" type="primary">surA</name>
    <name evidence="9" type="ORF">DFR26_0554</name>
</gene>
<dbReference type="Pfam" id="PF09312">
    <property type="entry name" value="SurA_N"/>
    <property type="match status" value="1"/>
</dbReference>
<dbReference type="Pfam" id="PF00639">
    <property type="entry name" value="Rotamase"/>
    <property type="match status" value="1"/>
</dbReference>
<dbReference type="Gene3D" id="3.10.50.40">
    <property type="match status" value="1"/>
</dbReference>
<evidence type="ECO:0000256" key="7">
    <source>
        <dbReference type="HAMAP-Rule" id="MF_01183"/>
    </source>
</evidence>
<dbReference type="GO" id="GO:0030288">
    <property type="term" value="C:outer membrane-bounded periplasmic space"/>
    <property type="evidence" value="ECO:0007669"/>
    <property type="project" value="InterPro"/>
</dbReference>
<keyword evidence="10" id="KW-1185">Reference proteome</keyword>
<dbReference type="InterPro" id="IPR015391">
    <property type="entry name" value="SurA_N"/>
</dbReference>
<evidence type="ECO:0000259" key="8">
    <source>
        <dbReference type="PROSITE" id="PS50198"/>
    </source>
</evidence>
<dbReference type="GO" id="GO:0006457">
    <property type="term" value="P:protein folding"/>
    <property type="evidence" value="ECO:0007669"/>
    <property type="project" value="UniProtKB-UniRule"/>
</dbReference>
<dbReference type="InterPro" id="IPR027304">
    <property type="entry name" value="Trigger_fact/SurA_dom_sf"/>
</dbReference>
<evidence type="ECO:0000256" key="6">
    <source>
        <dbReference type="ARBA" id="ARBA00023235"/>
    </source>
</evidence>
<reference evidence="9 10" key="1">
    <citation type="submission" date="2018-08" db="EMBL/GenBank/DDBJ databases">
        <title>Genomic Encyclopedia of Type Strains, Phase IV (KMG-IV): sequencing the most valuable type-strain genomes for metagenomic binning, comparative biology and taxonomic classification.</title>
        <authorList>
            <person name="Goeker M."/>
        </authorList>
    </citation>
    <scope>NUCLEOTIDE SEQUENCE [LARGE SCALE GENOMIC DNA]</scope>
    <source>
        <strain evidence="9 10">DSM 26022</strain>
    </source>
</reference>
<keyword evidence="6 7" id="KW-0413">Isomerase</keyword>
<dbReference type="GO" id="GO:0042277">
    <property type="term" value="F:peptide binding"/>
    <property type="evidence" value="ECO:0007669"/>
    <property type="project" value="InterPro"/>
</dbReference>
<dbReference type="Gene3D" id="1.10.4030.10">
    <property type="entry name" value="Porin chaperone SurA, peptide-binding domain"/>
    <property type="match status" value="1"/>
</dbReference>
<dbReference type="OrthoDB" id="14196at2"/>
<dbReference type="GO" id="GO:0051082">
    <property type="term" value="F:unfolded protein binding"/>
    <property type="evidence" value="ECO:0007669"/>
    <property type="project" value="UniProtKB-UniRule"/>
</dbReference>